<gene>
    <name evidence="1" type="ORF">CHS0354_000161</name>
</gene>
<protein>
    <submittedName>
        <fullName evidence="1">Uncharacterized protein</fullName>
    </submittedName>
</protein>
<sequence length="113" mass="13171">MNDISGTEDKTSIVHIRVVEEQWMDEFSRKKSVITFLPTLPRARYENLFDPLIIHLNNLDVCLSPSTYFETISIPHSTQLRFTQLPKFWPYLAEVLTSNPPSRSLVILLRPQQ</sequence>
<proteinExistence type="predicted"/>
<evidence type="ECO:0000313" key="1">
    <source>
        <dbReference type="EMBL" id="KAK3610975.1"/>
    </source>
</evidence>
<accession>A0AAE0TJC0</accession>
<name>A0AAE0TJC0_9BIVA</name>
<dbReference type="Proteomes" id="UP001195483">
    <property type="component" value="Unassembled WGS sequence"/>
</dbReference>
<dbReference type="EMBL" id="JAEAOA010000055">
    <property type="protein sequence ID" value="KAK3610975.1"/>
    <property type="molecule type" value="Genomic_DNA"/>
</dbReference>
<comment type="caution">
    <text evidence="1">The sequence shown here is derived from an EMBL/GenBank/DDBJ whole genome shotgun (WGS) entry which is preliminary data.</text>
</comment>
<reference evidence="1" key="2">
    <citation type="journal article" date="2021" name="Genome Biol. Evol.">
        <title>Developing a high-quality reference genome for a parasitic bivalve with doubly uniparental inheritance (Bivalvia: Unionida).</title>
        <authorList>
            <person name="Smith C.H."/>
        </authorList>
    </citation>
    <scope>NUCLEOTIDE SEQUENCE</scope>
    <source>
        <strain evidence="1">CHS0354</strain>
        <tissue evidence="1">Mantle</tissue>
    </source>
</reference>
<keyword evidence="2" id="KW-1185">Reference proteome</keyword>
<evidence type="ECO:0000313" key="2">
    <source>
        <dbReference type="Proteomes" id="UP001195483"/>
    </source>
</evidence>
<reference evidence="1" key="1">
    <citation type="journal article" date="2021" name="Genome Biol. Evol.">
        <title>A High-Quality Reference Genome for a Parasitic Bivalve with Doubly Uniparental Inheritance (Bivalvia: Unionida).</title>
        <authorList>
            <person name="Smith C.H."/>
        </authorList>
    </citation>
    <scope>NUCLEOTIDE SEQUENCE</scope>
    <source>
        <strain evidence="1">CHS0354</strain>
    </source>
</reference>
<dbReference type="AlphaFoldDB" id="A0AAE0TJC0"/>
<organism evidence="1 2">
    <name type="scientific">Potamilus streckersoni</name>
    <dbReference type="NCBI Taxonomy" id="2493646"/>
    <lineage>
        <taxon>Eukaryota</taxon>
        <taxon>Metazoa</taxon>
        <taxon>Spiralia</taxon>
        <taxon>Lophotrochozoa</taxon>
        <taxon>Mollusca</taxon>
        <taxon>Bivalvia</taxon>
        <taxon>Autobranchia</taxon>
        <taxon>Heteroconchia</taxon>
        <taxon>Palaeoheterodonta</taxon>
        <taxon>Unionida</taxon>
        <taxon>Unionoidea</taxon>
        <taxon>Unionidae</taxon>
        <taxon>Ambleminae</taxon>
        <taxon>Lampsilini</taxon>
        <taxon>Potamilus</taxon>
    </lineage>
</organism>
<reference evidence="1" key="3">
    <citation type="submission" date="2023-05" db="EMBL/GenBank/DDBJ databases">
        <authorList>
            <person name="Smith C.H."/>
        </authorList>
    </citation>
    <scope>NUCLEOTIDE SEQUENCE</scope>
    <source>
        <strain evidence="1">CHS0354</strain>
        <tissue evidence="1">Mantle</tissue>
    </source>
</reference>